<organism evidence="6 7">
    <name type="scientific">Eiseniibacteriota bacterium</name>
    <dbReference type="NCBI Taxonomy" id="2212470"/>
    <lineage>
        <taxon>Bacteria</taxon>
        <taxon>Candidatus Eiseniibacteriota</taxon>
    </lineage>
</organism>
<dbReference type="InterPro" id="IPR051013">
    <property type="entry name" value="MBL_superfamily_lactonases"/>
</dbReference>
<evidence type="ECO:0000259" key="5">
    <source>
        <dbReference type="SMART" id="SM00849"/>
    </source>
</evidence>
<proteinExistence type="inferred from homology"/>
<dbReference type="PANTHER" id="PTHR42978">
    <property type="entry name" value="QUORUM-QUENCHING LACTONASE YTNP-RELATED-RELATED"/>
    <property type="match status" value="1"/>
</dbReference>
<dbReference type="InterPro" id="IPR036866">
    <property type="entry name" value="RibonucZ/Hydroxyglut_hydro"/>
</dbReference>
<keyword evidence="3 6" id="KW-0378">Hydrolase</keyword>
<dbReference type="InterPro" id="IPR001279">
    <property type="entry name" value="Metallo-B-lactamas"/>
</dbReference>
<reference evidence="6 7" key="1">
    <citation type="journal article" date="2019" name="Nat. Microbiol.">
        <title>Mediterranean grassland soil C-N compound turnover is dependent on rainfall and depth, and is mediated by genomically divergent microorganisms.</title>
        <authorList>
            <person name="Diamond S."/>
            <person name="Andeer P.F."/>
            <person name="Li Z."/>
            <person name="Crits-Christoph A."/>
            <person name="Burstein D."/>
            <person name="Anantharaman K."/>
            <person name="Lane K.R."/>
            <person name="Thomas B.C."/>
            <person name="Pan C."/>
            <person name="Northen T.R."/>
            <person name="Banfield J.F."/>
        </authorList>
    </citation>
    <scope>NUCLEOTIDE SEQUENCE [LARGE SCALE GENOMIC DNA]</scope>
    <source>
        <strain evidence="6">WS_9</strain>
    </source>
</reference>
<dbReference type="CDD" id="cd16281">
    <property type="entry name" value="metallo-hydrolase-like_MBL-fold"/>
    <property type="match status" value="1"/>
</dbReference>
<evidence type="ECO:0000256" key="2">
    <source>
        <dbReference type="ARBA" id="ARBA00022723"/>
    </source>
</evidence>
<dbReference type="EMBL" id="VBOZ01000008">
    <property type="protein sequence ID" value="TMQ66690.1"/>
    <property type="molecule type" value="Genomic_DNA"/>
</dbReference>
<protein>
    <submittedName>
        <fullName evidence="6">MBL fold metallo-hydrolase</fullName>
    </submittedName>
</protein>
<evidence type="ECO:0000256" key="4">
    <source>
        <dbReference type="ARBA" id="ARBA00022833"/>
    </source>
</evidence>
<dbReference type="AlphaFoldDB" id="A0A538TST9"/>
<evidence type="ECO:0000313" key="6">
    <source>
        <dbReference type="EMBL" id="TMQ66690.1"/>
    </source>
</evidence>
<dbReference type="SUPFAM" id="SSF56281">
    <property type="entry name" value="Metallo-hydrolase/oxidoreductase"/>
    <property type="match status" value="1"/>
</dbReference>
<dbReference type="Gene3D" id="3.60.15.10">
    <property type="entry name" value="Ribonuclease Z/Hydroxyacylglutathione hydrolase-like"/>
    <property type="match status" value="1"/>
</dbReference>
<evidence type="ECO:0000256" key="3">
    <source>
        <dbReference type="ARBA" id="ARBA00022801"/>
    </source>
</evidence>
<keyword evidence="4" id="KW-0862">Zinc</keyword>
<dbReference type="Proteomes" id="UP000317691">
    <property type="component" value="Unassembled WGS sequence"/>
</dbReference>
<comment type="caution">
    <text evidence="6">The sequence shown here is derived from an EMBL/GenBank/DDBJ whole genome shotgun (WGS) entry which is preliminary data.</text>
</comment>
<sequence length="281" mass="31481">MPSLQIGPYKVTFLSGGRFRLDGGAMFGVVPKVLWNRVAPADERNRIRMRMSCLLIEGGGKRILVDAGCGTKVDAKFRDIYAIEGPEELLSDLALLKLTPDAIDTVAMTHLHFDHCGGGTTRDPDGTVRPTFPKADYLVRRQEWHDAHHPNERNRASYLPENYDPLEASGQLLLHDDDLEIAPGIWMKNLPGHTLGHQGCFFDIAGSRALYTVDLVPTVAHLPLPFIMGYDLYPMTTLETKRAILRDATREGWLFLFEHDPDLFAVRVSGTEQKVEFEKVA</sequence>
<dbReference type="PANTHER" id="PTHR42978:SF6">
    <property type="entry name" value="QUORUM-QUENCHING LACTONASE YTNP-RELATED"/>
    <property type="match status" value="1"/>
</dbReference>
<keyword evidence="2" id="KW-0479">Metal-binding</keyword>
<feature type="domain" description="Metallo-beta-lactamase" evidence="5">
    <location>
        <begin position="50"/>
        <end position="259"/>
    </location>
</feature>
<name>A0A538TST9_UNCEI</name>
<dbReference type="Pfam" id="PF00753">
    <property type="entry name" value="Lactamase_B"/>
    <property type="match status" value="1"/>
</dbReference>
<dbReference type="SMART" id="SM00849">
    <property type="entry name" value="Lactamase_B"/>
    <property type="match status" value="1"/>
</dbReference>
<evidence type="ECO:0000256" key="1">
    <source>
        <dbReference type="ARBA" id="ARBA00007749"/>
    </source>
</evidence>
<evidence type="ECO:0000313" key="7">
    <source>
        <dbReference type="Proteomes" id="UP000317691"/>
    </source>
</evidence>
<dbReference type="GO" id="GO:0046872">
    <property type="term" value="F:metal ion binding"/>
    <property type="evidence" value="ECO:0007669"/>
    <property type="project" value="UniProtKB-KW"/>
</dbReference>
<gene>
    <name evidence="6" type="ORF">E6K79_01890</name>
</gene>
<accession>A0A538TST9</accession>
<comment type="similarity">
    <text evidence="1">Belongs to the metallo-beta-lactamase superfamily.</text>
</comment>
<dbReference type="GO" id="GO:0016787">
    <property type="term" value="F:hydrolase activity"/>
    <property type="evidence" value="ECO:0007669"/>
    <property type="project" value="UniProtKB-KW"/>
</dbReference>